<protein>
    <submittedName>
        <fullName evidence="2">Uncharacterized protein</fullName>
    </submittedName>
</protein>
<organism evidence="2 3">
    <name type="scientific">Knipowitschia caucasica</name>
    <name type="common">Caucasian dwarf goby</name>
    <name type="synonym">Pomatoschistus caucasicus</name>
    <dbReference type="NCBI Taxonomy" id="637954"/>
    <lineage>
        <taxon>Eukaryota</taxon>
        <taxon>Metazoa</taxon>
        <taxon>Chordata</taxon>
        <taxon>Craniata</taxon>
        <taxon>Vertebrata</taxon>
        <taxon>Euteleostomi</taxon>
        <taxon>Actinopterygii</taxon>
        <taxon>Neopterygii</taxon>
        <taxon>Teleostei</taxon>
        <taxon>Neoteleostei</taxon>
        <taxon>Acanthomorphata</taxon>
        <taxon>Gobiaria</taxon>
        <taxon>Gobiiformes</taxon>
        <taxon>Gobioidei</taxon>
        <taxon>Gobiidae</taxon>
        <taxon>Gobiinae</taxon>
        <taxon>Knipowitschia</taxon>
    </lineage>
</organism>
<name>A0AAV2LXQ6_KNICA</name>
<dbReference type="Proteomes" id="UP001497482">
    <property type="component" value="Chromosome 5"/>
</dbReference>
<keyword evidence="1" id="KW-1133">Transmembrane helix</keyword>
<keyword evidence="1" id="KW-0472">Membrane</keyword>
<evidence type="ECO:0000313" key="2">
    <source>
        <dbReference type="EMBL" id="CAL1605844.1"/>
    </source>
</evidence>
<keyword evidence="3" id="KW-1185">Reference proteome</keyword>
<dbReference type="SUPFAM" id="SSF48726">
    <property type="entry name" value="Immunoglobulin"/>
    <property type="match status" value="1"/>
</dbReference>
<sequence length="222" mass="24312">MSTIKGISTDLKNSKVEKVIGKTGDNLTVECPLKVLIRKPSADCVQDYAKCRSYFQALMFLRSEGSSETIVKTDQDHGESGRHSLQYSERLVTVGIFNISKADEGLYVCGAVAPSGNTSSTLFQVLVEDADVLKAPTRPRSLLLLLLLVPAVLLLVGGLWVCRKKKSNRDSPKAETSGDIKLQDELYENCPARPLDSADGTYQSLCVETRDHNIYSCLNPAQ</sequence>
<accession>A0AAV2LXQ6</accession>
<proteinExistence type="predicted"/>
<dbReference type="InterPro" id="IPR036179">
    <property type="entry name" value="Ig-like_dom_sf"/>
</dbReference>
<dbReference type="InterPro" id="IPR013783">
    <property type="entry name" value="Ig-like_fold"/>
</dbReference>
<keyword evidence="1" id="KW-0812">Transmembrane</keyword>
<reference evidence="2 3" key="1">
    <citation type="submission" date="2024-04" db="EMBL/GenBank/DDBJ databases">
        <authorList>
            <person name="Waldvogel A.-M."/>
            <person name="Schoenle A."/>
        </authorList>
    </citation>
    <scope>NUCLEOTIDE SEQUENCE [LARGE SCALE GENOMIC DNA]</scope>
</reference>
<evidence type="ECO:0000256" key="1">
    <source>
        <dbReference type="SAM" id="Phobius"/>
    </source>
</evidence>
<dbReference type="EMBL" id="OZ035827">
    <property type="protein sequence ID" value="CAL1605844.1"/>
    <property type="molecule type" value="Genomic_DNA"/>
</dbReference>
<evidence type="ECO:0000313" key="3">
    <source>
        <dbReference type="Proteomes" id="UP001497482"/>
    </source>
</evidence>
<dbReference type="Gene3D" id="2.60.40.10">
    <property type="entry name" value="Immunoglobulins"/>
    <property type="match status" value="1"/>
</dbReference>
<dbReference type="AlphaFoldDB" id="A0AAV2LXQ6"/>
<gene>
    <name evidence="2" type="ORF">KC01_LOCUS33149</name>
</gene>
<feature type="transmembrane region" description="Helical" evidence="1">
    <location>
        <begin position="142"/>
        <end position="162"/>
    </location>
</feature>